<evidence type="ECO:0000259" key="5">
    <source>
        <dbReference type="PROSITE" id="PS51352"/>
    </source>
</evidence>
<dbReference type="PANTHER" id="PTHR10681">
    <property type="entry name" value="THIOREDOXIN PEROXIDASE"/>
    <property type="match status" value="1"/>
</dbReference>
<dbReference type="InterPro" id="IPR050217">
    <property type="entry name" value="Peroxiredoxin"/>
</dbReference>
<dbReference type="RefSeq" id="WP_305932185.1">
    <property type="nucleotide sequence ID" value="NZ_JAVAIM010000001.1"/>
</dbReference>
<organism evidence="6 7">
    <name type="scientific">Qipengyuania profundimaris</name>
    <dbReference type="NCBI Taxonomy" id="3067652"/>
    <lineage>
        <taxon>Bacteria</taxon>
        <taxon>Pseudomonadati</taxon>
        <taxon>Pseudomonadota</taxon>
        <taxon>Alphaproteobacteria</taxon>
        <taxon>Sphingomonadales</taxon>
        <taxon>Erythrobacteraceae</taxon>
        <taxon>Qipengyuania</taxon>
    </lineage>
</organism>
<comment type="caution">
    <text evidence="6">The sequence shown here is derived from an EMBL/GenBank/DDBJ whole genome shotgun (WGS) entry which is preliminary data.</text>
</comment>
<keyword evidence="2 6" id="KW-0560">Oxidoreductase</keyword>
<evidence type="ECO:0000256" key="4">
    <source>
        <dbReference type="ARBA" id="ARBA00037420"/>
    </source>
</evidence>
<comment type="similarity">
    <text evidence="1">Belongs to the peroxiredoxin family. AhpC/Prx1 subfamily.</text>
</comment>
<evidence type="ECO:0000256" key="2">
    <source>
        <dbReference type="ARBA" id="ARBA00023002"/>
    </source>
</evidence>
<dbReference type="PROSITE" id="PS51352">
    <property type="entry name" value="THIOREDOXIN_2"/>
    <property type="match status" value="1"/>
</dbReference>
<sequence length="214" mass="23483">MAEALHLNPSSQSLRIGDSAPSFAARSTVGPVELDDYRGKWVAFFSHPADFTPVCTSEFVALAKRESEFAERGCALIGLSVDSLFSHLAWLRLIRDKFDVEVRFPLLEDPTMVVGRAYGMIAGDDADSATIRSTYFIDPTGIIRAISTYPANVGRSISEMLRLLDALQAADREGALVPADWLRGEPLLKQTSTSLDDVFESAEAGGWFTEKHRP</sequence>
<dbReference type="PIRSF" id="PIRSF000239">
    <property type="entry name" value="AHPC"/>
    <property type="match status" value="1"/>
</dbReference>
<evidence type="ECO:0000256" key="3">
    <source>
        <dbReference type="ARBA" id="ARBA00032824"/>
    </source>
</evidence>
<evidence type="ECO:0000313" key="7">
    <source>
        <dbReference type="Proteomes" id="UP001240639"/>
    </source>
</evidence>
<reference evidence="6 7" key="1">
    <citation type="submission" date="2023-08" db="EMBL/GenBank/DDBJ databases">
        <title>genomic of G39.</title>
        <authorList>
            <person name="Wang Y."/>
        </authorList>
    </citation>
    <scope>NUCLEOTIDE SEQUENCE [LARGE SCALE GENOMIC DNA]</scope>
    <source>
        <strain evidence="6 7">G39</strain>
    </source>
</reference>
<accession>A0ABT9HNU5</accession>
<dbReference type="InterPro" id="IPR019479">
    <property type="entry name" value="Peroxiredoxin_C"/>
</dbReference>
<keyword evidence="6" id="KW-0575">Peroxidase</keyword>
<name>A0ABT9HNU5_9SPHN</name>
<proteinExistence type="inferred from homology"/>
<dbReference type="NCBIfam" id="NF009668">
    <property type="entry name" value="PRK13189.1"/>
    <property type="match status" value="1"/>
</dbReference>
<dbReference type="Pfam" id="PF00578">
    <property type="entry name" value="AhpC-TSA"/>
    <property type="match status" value="1"/>
</dbReference>
<dbReference type="PANTHER" id="PTHR10681:SF128">
    <property type="entry name" value="THIOREDOXIN-DEPENDENT PEROXIDE REDUCTASE, MITOCHONDRIAL"/>
    <property type="match status" value="1"/>
</dbReference>
<dbReference type="Proteomes" id="UP001240639">
    <property type="component" value="Unassembled WGS sequence"/>
</dbReference>
<evidence type="ECO:0000313" key="6">
    <source>
        <dbReference type="EMBL" id="MDP4574815.1"/>
    </source>
</evidence>
<dbReference type="InterPro" id="IPR000866">
    <property type="entry name" value="AhpC/TSA"/>
</dbReference>
<dbReference type="SUPFAM" id="SSF52833">
    <property type="entry name" value="Thioredoxin-like"/>
    <property type="match status" value="1"/>
</dbReference>
<gene>
    <name evidence="6" type="ORF">Q9K02_06630</name>
</gene>
<evidence type="ECO:0000256" key="1">
    <source>
        <dbReference type="ARBA" id="ARBA00009796"/>
    </source>
</evidence>
<feature type="domain" description="Thioredoxin" evidence="5">
    <location>
        <begin position="14"/>
        <end position="169"/>
    </location>
</feature>
<dbReference type="Pfam" id="PF10417">
    <property type="entry name" value="1-cysPrx_C"/>
    <property type="match status" value="1"/>
</dbReference>
<comment type="function">
    <text evidence="4">Thiol-specific peroxidase that catalyzes the reduction of hydrogen peroxide and organic hydroperoxides to water and alcohols, respectively. Plays a role in cell protection against oxidative stress by detoxifying peroxides.</text>
</comment>
<keyword evidence="7" id="KW-1185">Reference proteome</keyword>
<dbReference type="InterPro" id="IPR036249">
    <property type="entry name" value="Thioredoxin-like_sf"/>
</dbReference>
<dbReference type="InterPro" id="IPR024706">
    <property type="entry name" value="Peroxiredoxin_AhpC-typ"/>
</dbReference>
<dbReference type="EMBL" id="JAVAIM010000001">
    <property type="protein sequence ID" value="MDP4574815.1"/>
    <property type="molecule type" value="Genomic_DNA"/>
</dbReference>
<dbReference type="InterPro" id="IPR013766">
    <property type="entry name" value="Thioredoxin_domain"/>
</dbReference>
<dbReference type="GO" id="GO:0140824">
    <property type="term" value="F:thioredoxin-dependent peroxiredoxin activity"/>
    <property type="evidence" value="ECO:0007669"/>
    <property type="project" value="UniProtKB-EC"/>
</dbReference>
<protein>
    <recommendedName>
        <fullName evidence="3">Thioredoxin peroxidase</fullName>
    </recommendedName>
</protein>
<dbReference type="Gene3D" id="3.40.30.10">
    <property type="entry name" value="Glutaredoxin"/>
    <property type="match status" value="1"/>
</dbReference>